<feature type="non-terminal residue" evidence="2">
    <location>
        <position position="130"/>
    </location>
</feature>
<feature type="compositionally biased region" description="Basic residues" evidence="1">
    <location>
        <begin position="91"/>
        <end position="102"/>
    </location>
</feature>
<dbReference type="EMBL" id="GAIX01006088">
    <property type="protein sequence ID" value="JAA86472.1"/>
    <property type="molecule type" value="Transcribed_RNA"/>
</dbReference>
<reference evidence="2" key="1">
    <citation type="journal article" date="2013" name="BMC Genomics">
        <title>Unscrambling butterfly oogenesis.</title>
        <authorList>
            <person name="Carter J.M."/>
            <person name="Baker S.C."/>
            <person name="Pink R."/>
            <person name="Carter D.R."/>
            <person name="Collins A."/>
            <person name="Tomlin J."/>
            <person name="Gibbs M."/>
            <person name="Breuker C.J."/>
        </authorList>
    </citation>
    <scope>NUCLEOTIDE SEQUENCE</scope>
    <source>
        <tissue evidence="2">Ovary</tissue>
    </source>
</reference>
<name>S4PWW3_9NEOP</name>
<proteinExistence type="predicted"/>
<evidence type="ECO:0000313" key="2">
    <source>
        <dbReference type="EMBL" id="JAA86472.1"/>
    </source>
</evidence>
<sequence>MIKTIKKQIISTTLLKGICKQRTFVNPRCNRVTCIQCPSPKLELRHGQFRDVIRVAPFLNFRDVDCGAGGERSARAAELRDWTGPGAGRGFRTRRGARRPRSPRGGSTAACASRCAAAARSARRRAARAR</sequence>
<protein>
    <submittedName>
        <fullName evidence="2">Uncharacterized protein</fullName>
    </submittedName>
</protein>
<feature type="region of interest" description="Disordered" evidence="1">
    <location>
        <begin position="81"/>
        <end position="110"/>
    </location>
</feature>
<accession>S4PWW3</accession>
<organism evidence="2">
    <name type="scientific">Pararge aegeria</name>
    <name type="common">speckled wood butterfly</name>
    <dbReference type="NCBI Taxonomy" id="116150"/>
    <lineage>
        <taxon>Eukaryota</taxon>
        <taxon>Metazoa</taxon>
        <taxon>Ecdysozoa</taxon>
        <taxon>Arthropoda</taxon>
        <taxon>Hexapoda</taxon>
        <taxon>Insecta</taxon>
        <taxon>Pterygota</taxon>
        <taxon>Neoptera</taxon>
        <taxon>Endopterygota</taxon>
        <taxon>Lepidoptera</taxon>
        <taxon>Glossata</taxon>
        <taxon>Ditrysia</taxon>
        <taxon>Papilionoidea</taxon>
        <taxon>Nymphalidae</taxon>
        <taxon>Satyrinae</taxon>
        <taxon>Satyrini</taxon>
        <taxon>Parargina</taxon>
        <taxon>Pararge</taxon>
    </lineage>
</organism>
<dbReference type="AlphaFoldDB" id="S4PWW3"/>
<reference evidence="2" key="2">
    <citation type="submission" date="2013-05" db="EMBL/GenBank/DDBJ databases">
        <authorList>
            <person name="Carter J.-M."/>
            <person name="Baker S.C."/>
            <person name="Pink R."/>
            <person name="Carter D.R.F."/>
            <person name="Collins A."/>
            <person name="Tomlin J."/>
            <person name="Gibbs M."/>
            <person name="Breuker C.J."/>
        </authorList>
    </citation>
    <scope>NUCLEOTIDE SEQUENCE</scope>
    <source>
        <tissue evidence="2">Ovary</tissue>
    </source>
</reference>
<evidence type="ECO:0000256" key="1">
    <source>
        <dbReference type="SAM" id="MobiDB-lite"/>
    </source>
</evidence>